<evidence type="ECO:0000313" key="1">
    <source>
        <dbReference type="EMBL" id="KAI8523835.1"/>
    </source>
</evidence>
<evidence type="ECO:0000313" key="2">
    <source>
        <dbReference type="Proteomes" id="UP001062846"/>
    </source>
</evidence>
<organism evidence="1 2">
    <name type="scientific">Rhododendron molle</name>
    <name type="common">Chinese azalea</name>
    <name type="synonym">Azalea mollis</name>
    <dbReference type="NCBI Taxonomy" id="49168"/>
    <lineage>
        <taxon>Eukaryota</taxon>
        <taxon>Viridiplantae</taxon>
        <taxon>Streptophyta</taxon>
        <taxon>Embryophyta</taxon>
        <taxon>Tracheophyta</taxon>
        <taxon>Spermatophyta</taxon>
        <taxon>Magnoliopsida</taxon>
        <taxon>eudicotyledons</taxon>
        <taxon>Gunneridae</taxon>
        <taxon>Pentapetalae</taxon>
        <taxon>asterids</taxon>
        <taxon>Ericales</taxon>
        <taxon>Ericaceae</taxon>
        <taxon>Ericoideae</taxon>
        <taxon>Rhodoreae</taxon>
        <taxon>Rhododendron</taxon>
    </lineage>
</organism>
<protein>
    <submittedName>
        <fullName evidence="1">Uncharacterized protein</fullName>
    </submittedName>
</protein>
<sequence length="178" mass="18465">MQKWTRANELVSIGGSTRIPKVQQLLQDLFNGKELCKSLNPDEAVAYGATVQAAILSGERNEKVLDLVLVLDVTPLSFGLRKLGGVVVVFIRRNTKIPVKSKVIGVRPKRRDSSGRDGVVVVVVVAEVEWTSGWVSDGGDGGCGSGGSGIVMIVVVMVGSDGGGGGVVVVVVAGVVVV</sequence>
<reference evidence="1" key="1">
    <citation type="submission" date="2022-02" db="EMBL/GenBank/DDBJ databases">
        <title>Plant Genome Project.</title>
        <authorList>
            <person name="Zhang R.-G."/>
        </authorList>
    </citation>
    <scope>NUCLEOTIDE SEQUENCE</scope>
    <source>
        <strain evidence="1">AT1</strain>
    </source>
</reference>
<accession>A0ACC0L5C8</accession>
<dbReference type="EMBL" id="CM046400">
    <property type="protein sequence ID" value="KAI8523835.1"/>
    <property type="molecule type" value="Genomic_DNA"/>
</dbReference>
<name>A0ACC0L5C8_RHOML</name>
<keyword evidence="2" id="KW-1185">Reference proteome</keyword>
<gene>
    <name evidence="1" type="ORF">RHMOL_Rhmol13G0103100</name>
</gene>
<dbReference type="Proteomes" id="UP001062846">
    <property type="component" value="Chromosome 13"/>
</dbReference>
<comment type="caution">
    <text evidence="1">The sequence shown here is derived from an EMBL/GenBank/DDBJ whole genome shotgun (WGS) entry which is preliminary data.</text>
</comment>
<proteinExistence type="predicted"/>